<reference evidence="1 2" key="1">
    <citation type="submission" date="2024-01" db="EMBL/GenBank/DDBJ databases">
        <title>Genomic insights into the taxonomy and metabolism of the cyanobacterium Pannus brasiliensis CCIBt3594.</title>
        <authorList>
            <person name="Machado M."/>
            <person name="Botero N.B."/>
            <person name="Andreote A.P.D."/>
            <person name="Feitosa A.M.T."/>
            <person name="Popin R."/>
            <person name="Sivonen K."/>
            <person name="Fiore M.F."/>
        </authorList>
    </citation>
    <scope>NUCLEOTIDE SEQUENCE [LARGE SCALE GENOMIC DNA]</scope>
    <source>
        <strain evidence="1 2">CCIBt3594</strain>
    </source>
</reference>
<name>A0AAW9QTR0_9CHRO</name>
<dbReference type="PANTHER" id="PTHR36791">
    <property type="entry name" value="OS03G0363400 PROTEIN"/>
    <property type="match status" value="1"/>
</dbReference>
<sequence>MPNWRCITGCGACCQLNPDERDLEDYLTEAELQQYLSMVGEGGWCIHFDHQTRLCTIYENRPIFCRVKPDIFERMYQIEPTEFDEFAIDCCHQHIEDLYGEDSEEMNRYLQEVG</sequence>
<dbReference type="EMBL" id="JBAFSM010000013">
    <property type="protein sequence ID" value="MEG3437161.1"/>
    <property type="molecule type" value="Genomic_DNA"/>
</dbReference>
<dbReference type="RefSeq" id="WP_332864646.1">
    <property type="nucleotide sequence ID" value="NZ_JBAFSM010000013.1"/>
</dbReference>
<organism evidence="1 2">
    <name type="scientific">Pannus brasiliensis CCIBt3594</name>
    <dbReference type="NCBI Taxonomy" id="1427578"/>
    <lineage>
        <taxon>Bacteria</taxon>
        <taxon>Bacillati</taxon>
        <taxon>Cyanobacteriota</taxon>
        <taxon>Cyanophyceae</taxon>
        <taxon>Oscillatoriophycideae</taxon>
        <taxon>Chroococcales</taxon>
        <taxon>Microcystaceae</taxon>
        <taxon>Pannus</taxon>
    </lineage>
</organism>
<evidence type="ECO:0000313" key="2">
    <source>
        <dbReference type="Proteomes" id="UP001328733"/>
    </source>
</evidence>
<keyword evidence="2" id="KW-1185">Reference proteome</keyword>
<dbReference type="Proteomes" id="UP001328733">
    <property type="component" value="Unassembled WGS sequence"/>
</dbReference>
<protein>
    <submittedName>
        <fullName evidence="1">YkgJ family cysteine cluster protein</fullName>
    </submittedName>
</protein>
<evidence type="ECO:0000313" key="1">
    <source>
        <dbReference type="EMBL" id="MEG3437161.1"/>
    </source>
</evidence>
<dbReference type="Pfam" id="PF03692">
    <property type="entry name" value="CxxCxxCC"/>
    <property type="match status" value="1"/>
</dbReference>
<comment type="caution">
    <text evidence="1">The sequence shown here is derived from an EMBL/GenBank/DDBJ whole genome shotgun (WGS) entry which is preliminary data.</text>
</comment>
<proteinExistence type="predicted"/>
<accession>A0AAW9QTR0</accession>
<dbReference type="AlphaFoldDB" id="A0AAW9QTR0"/>
<gene>
    <name evidence="1" type="ORF">V0288_08525</name>
</gene>
<dbReference type="PANTHER" id="PTHR36791:SF2">
    <property type="entry name" value="OS03G0363400 PROTEIN"/>
    <property type="match status" value="1"/>
</dbReference>
<dbReference type="InterPro" id="IPR005358">
    <property type="entry name" value="Puta_zinc/iron-chelating_dom"/>
</dbReference>